<dbReference type="Proteomes" id="UP000654345">
    <property type="component" value="Unassembled WGS sequence"/>
</dbReference>
<name>A0ABQ3UZZ0_9CHLR</name>
<comment type="caution">
    <text evidence="1">The sequence shown here is derived from an EMBL/GenBank/DDBJ whole genome shotgun (WGS) entry which is preliminary data.</text>
</comment>
<organism evidence="1 2">
    <name type="scientific">Ktedonobacter robiniae</name>
    <dbReference type="NCBI Taxonomy" id="2778365"/>
    <lineage>
        <taxon>Bacteria</taxon>
        <taxon>Bacillati</taxon>
        <taxon>Chloroflexota</taxon>
        <taxon>Ktedonobacteria</taxon>
        <taxon>Ktedonobacterales</taxon>
        <taxon>Ktedonobacteraceae</taxon>
        <taxon>Ktedonobacter</taxon>
    </lineage>
</organism>
<gene>
    <name evidence="1" type="ORF">KSB_68990</name>
</gene>
<evidence type="ECO:0000313" key="1">
    <source>
        <dbReference type="EMBL" id="GHO58424.1"/>
    </source>
</evidence>
<sequence>MGTHARGISLLPMKHREGILFLLRRARVLEAEATGEPMYQLSVQQPSHYAAAAELVTATGGLPLALDQAGAYLDLFRTRRTALLQQRGEGAQNHPLPVSTTFALAVAAIAERHPAVRDFLRVCALLQPDAIPEELFC</sequence>
<proteinExistence type="predicted"/>
<accession>A0ABQ3UZZ0</accession>
<dbReference type="EMBL" id="BNJG01000003">
    <property type="protein sequence ID" value="GHO58424.1"/>
    <property type="molecule type" value="Genomic_DNA"/>
</dbReference>
<reference evidence="1 2" key="1">
    <citation type="journal article" date="2021" name="Int. J. Syst. Evol. Microbiol.">
        <title>Reticulibacter mediterranei gen. nov., sp. nov., within the new family Reticulibacteraceae fam. nov., and Ktedonospora formicarum gen. nov., sp. nov., Ktedonobacter robiniae sp. nov., Dictyobacter formicarum sp. nov. and Dictyobacter arantiisoli sp. nov., belonging to the class Ktedonobacteria.</title>
        <authorList>
            <person name="Yabe S."/>
            <person name="Zheng Y."/>
            <person name="Wang C.M."/>
            <person name="Sakai Y."/>
            <person name="Abe K."/>
            <person name="Yokota A."/>
            <person name="Donadio S."/>
            <person name="Cavaletti L."/>
            <person name="Monciardini P."/>
        </authorList>
    </citation>
    <scope>NUCLEOTIDE SEQUENCE [LARGE SCALE GENOMIC DNA]</scope>
    <source>
        <strain evidence="1 2">SOSP1-30</strain>
    </source>
</reference>
<keyword evidence="2" id="KW-1185">Reference proteome</keyword>
<evidence type="ECO:0000313" key="2">
    <source>
        <dbReference type="Proteomes" id="UP000654345"/>
    </source>
</evidence>
<protein>
    <submittedName>
        <fullName evidence="1">Uncharacterized protein</fullName>
    </submittedName>
</protein>